<accession>A0A4P7N4K5</accession>
<organism evidence="2 3">
    <name type="scientific">Pyricularia oryzae</name>
    <name type="common">Rice blast fungus</name>
    <name type="synonym">Magnaporthe oryzae</name>
    <dbReference type="NCBI Taxonomy" id="318829"/>
    <lineage>
        <taxon>Eukaryota</taxon>
        <taxon>Fungi</taxon>
        <taxon>Dikarya</taxon>
        <taxon>Ascomycota</taxon>
        <taxon>Pezizomycotina</taxon>
        <taxon>Sordariomycetes</taxon>
        <taxon>Sordariomycetidae</taxon>
        <taxon>Magnaporthales</taxon>
        <taxon>Pyriculariaceae</taxon>
        <taxon>Pyricularia</taxon>
    </lineage>
</organism>
<reference evidence="2 3" key="1">
    <citation type="journal article" date="2019" name="Mol. Biol. Evol.">
        <title>Blast fungal genomes show frequent chromosomal changes, gene gains and losses, and effector gene turnover.</title>
        <authorList>
            <person name="Gomez Luciano L.B."/>
            <person name="Jason Tsai I."/>
            <person name="Chuma I."/>
            <person name="Tosa Y."/>
            <person name="Chen Y.H."/>
            <person name="Li J.Y."/>
            <person name="Li M.Y."/>
            <person name="Jade Lu M.Y."/>
            <person name="Nakayashiki H."/>
            <person name="Li W.H."/>
        </authorList>
    </citation>
    <scope>NUCLEOTIDE SEQUENCE [LARGE SCALE GENOMIC DNA]</scope>
    <source>
        <strain evidence="2">MZ5-1-6</strain>
    </source>
</reference>
<dbReference type="AlphaFoldDB" id="A0A4P7N4K5"/>
<proteinExistence type="predicted"/>
<evidence type="ECO:0000256" key="1">
    <source>
        <dbReference type="SAM" id="MobiDB-lite"/>
    </source>
</evidence>
<sequence length="69" mass="8004">MANNGGVCRLQDDASEHQRYSRDSNIAEDSMPAYYGSRAFEMSLDLPEPDGRKIRHIRMVISLWLEFKK</sequence>
<name>A0A4P7N4K5_PYROR</name>
<evidence type="ECO:0000313" key="3">
    <source>
        <dbReference type="Proteomes" id="UP000294847"/>
    </source>
</evidence>
<feature type="region of interest" description="Disordered" evidence="1">
    <location>
        <begin position="1"/>
        <end position="24"/>
    </location>
</feature>
<protein>
    <submittedName>
        <fullName evidence="2">Uncharacterized protein</fullName>
    </submittedName>
</protein>
<dbReference type="Proteomes" id="UP000294847">
    <property type="component" value="Chromosome 1"/>
</dbReference>
<gene>
    <name evidence="2" type="ORF">PoMZ_10594</name>
</gene>
<evidence type="ECO:0000313" key="2">
    <source>
        <dbReference type="EMBL" id="QBZ54884.1"/>
    </source>
</evidence>
<feature type="compositionally biased region" description="Basic and acidic residues" evidence="1">
    <location>
        <begin position="10"/>
        <end position="22"/>
    </location>
</feature>
<dbReference type="EMBL" id="CP034204">
    <property type="protein sequence ID" value="QBZ54884.1"/>
    <property type="molecule type" value="Genomic_DNA"/>
</dbReference>